<dbReference type="InterPro" id="IPR036249">
    <property type="entry name" value="Thioredoxin-like_sf"/>
</dbReference>
<reference evidence="7 8" key="1">
    <citation type="submission" date="2012-06" db="EMBL/GenBank/DDBJ databases">
        <title>The complete chromosome of genome of Turneriella parva DSM 21527.</title>
        <authorList>
            <consortium name="US DOE Joint Genome Institute (JGI-PGF)"/>
            <person name="Lucas S."/>
            <person name="Han J."/>
            <person name="Lapidus A."/>
            <person name="Bruce D."/>
            <person name="Goodwin L."/>
            <person name="Pitluck S."/>
            <person name="Peters L."/>
            <person name="Kyrpides N."/>
            <person name="Mavromatis K."/>
            <person name="Ivanova N."/>
            <person name="Mikhailova N."/>
            <person name="Chertkov O."/>
            <person name="Detter J.C."/>
            <person name="Tapia R."/>
            <person name="Han C."/>
            <person name="Land M."/>
            <person name="Hauser L."/>
            <person name="Markowitz V."/>
            <person name="Cheng J.-F."/>
            <person name="Hugenholtz P."/>
            <person name="Woyke T."/>
            <person name="Wu D."/>
            <person name="Gronow S."/>
            <person name="Wellnitz S."/>
            <person name="Brambilla E."/>
            <person name="Klenk H.-P."/>
            <person name="Eisen J.A."/>
        </authorList>
    </citation>
    <scope>NUCLEOTIDE SEQUENCE [LARGE SCALE GENOMIC DNA]</scope>
    <source>
        <strain evidence="8">ATCC BAA-1111 / DSM 21527 / NCTC 11395 / H</strain>
    </source>
</reference>
<dbReference type="InterPro" id="IPR003782">
    <property type="entry name" value="SCO1/SenC"/>
</dbReference>
<accession>I4B3Z5</accession>
<feature type="binding site" evidence="2">
    <location>
        <position position="195"/>
    </location>
    <ligand>
        <name>Cu cation</name>
        <dbReference type="ChEBI" id="CHEBI:23378"/>
    </ligand>
</feature>
<organism evidence="7 8">
    <name type="scientific">Turneriella parva (strain ATCC BAA-1111 / DSM 21527 / NCTC 11395 / H)</name>
    <name type="common">Leptospira parva</name>
    <dbReference type="NCBI Taxonomy" id="869212"/>
    <lineage>
        <taxon>Bacteria</taxon>
        <taxon>Pseudomonadati</taxon>
        <taxon>Spirochaetota</taxon>
        <taxon>Spirochaetia</taxon>
        <taxon>Leptospirales</taxon>
        <taxon>Leptospiraceae</taxon>
        <taxon>Turneriella</taxon>
    </lineage>
</organism>
<dbReference type="Proteomes" id="UP000006048">
    <property type="component" value="Chromosome"/>
</dbReference>
<keyword evidence="3" id="KW-1015">Disulfide bond</keyword>
<dbReference type="HOGENOM" id="CLU_058434_1_1_12"/>
<feature type="chain" id="PRO_5003685869" description="Electron transport protein SCO1/SenC" evidence="6">
    <location>
        <begin position="22"/>
        <end position="396"/>
    </location>
</feature>
<feature type="signal peptide" evidence="6">
    <location>
        <begin position="1"/>
        <end position="21"/>
    </location>
</feature>
<evidence type="ECO:0000256" key="1">
    <source>
        <dbReference type="ARBA" id="ARBA00010996"/>
    </source>
</evidence>
<protein>
    <recommendedName>
        <fullName evidence="9">Electron transport protein SCO1/SenC</fullName>
    </recommendedName>
</protein>
<dbReference type="EMBL" id="CP002959">
    <property type="protein sequence ID" value="AFM12002.1"/>
    <property type="molecule type" value="Genomic_DNA"/>
</dbReference>
<keyword evidence="5" id="KW-0812">Transmembrane</keyword>
<dbReference type="AlphaFoldDB" id="I4B3Z5"/>
<keyword evidence="2" id="KW-0186">Copper</keyword>
<name>I4B3Z5_TURPD</name>
<feature type="binding site" evidence="2">
    <location>
        <position position="191"/>
    </location>
    <ligand>
        <name>Cu cation</name>
        <dbReference type="ChEBI" id="CHEBI:23378"/>
    </ligand>
</feature>
<dbReference type="KEGG" id="tpx:Turpa_1354"/>
<evidence type="ECO:0000256" key="4">
    <source>
        <dbReference type="SAM" id="MobiDB-lite"/>
    </source>
</evidence>
<comment type="similarity">
    <text evidence="1">Belongs to the SCO1/2 family.</text>
</comment>
<dbReference type="STRING" id="869212.Turpa_1354"/>
<evidence type="ECO:0000256" key="6">
    <source>
        <dbReference type="SAM" id="SignalP"/>
    </source>
</evidence>
<feature type="region of interest" description="Disordered" evidence="4">
    <location>
        <begin position="29"/>
        <end position="142"/>
    </location>
</feature>
<keyword evidence="5" id="KW-1133">Transmembrane helix</keyword>
<dbReference type="Gene3D" id="3.40.30.10">
    <property type="entry name" value="Glutaredoxin"/>
    <property type="match status" value="1"/>
</dbReference>
<feature type="disulfide bond" description="Redox-active" evidence="3">
    <location>
        <begin position="191"/>
        <end position="195"/>
    </location>
</feature>
<evidence type="ECO:0000256" key="3">
    <source>
        <dbReference type="PIRSR" id="PIRSR603782-2"/>
    </source>
</evidence>
<evidence type="ECO:0000256" key="5">
    <source>
        <dbReference type="SAM" id="Phobius"/>
    </source>
</evidence>
<evidence type="ECO:0000313" key="7">
    <source>
        <dbReference type="EMBL" id="AFM12002.1"/>
    </source>
</evidence>
<dbReference type="PANTHER" id="PTHR12151">
    <property type="entry name" value="ELECTRON TRANSPORT PROTIN SCO1/SENC FAMILY MEMBER"/>
    <property type="match status" value="1"/>
</dbReference>
<evidence type="ECO:0000313" key="8">
    <source>
        <dbReference type="Proteomes" id="UP000006048"/>
    </source>
</evidence>
<feature type="transmembrane region" description="Helical" evidence="5">
    <location>
        <begin position="366"/>
        <end position="387"/>
    </location>
</feature>
<keyword evidence="5" id="KW-0472">Membrane</keyword>
<dbReference type="CDD" id="cd02968">
    <property type="entry name" value="SCO"/>
    <property type="match status" value="1"/>
</dbReference>
<keyword evidence="6" id="KW-0732">Signal</keyword>
<keyword evidence="8" id="KW-1185">Reference proteome</keyword>
<dbReference type="PANTHER" id="PTHR12151:SF8">
    <property type="entry name" value="THIOREDOXIN DOMAIN-CONTAINING PROTEIN"/>
    <property type="match status" value="1"/>
</dbReference>
<dbReference type="SUPFAM" id="SSF52833">
    <property type="entry name" value="Thioredoxin-like"/>
    <property type="match status" value="1"/>
</dbReference>
<keyword evidence="2" id="KW-0479">Metal-binding</keyword>
<evidence type="ECO:0008006" key="9">
    <source>
        <dbReference type="Google" id="ProtNLM"/>
    </source>
</evidence>
<sequence>MRISQVLLSVALISTATQLSADLPAVGRHDVSEPAAPRTALPQVGRHDVSEPAAPRTALPQVGRHDVSEPAAPRTALPQVGRHDVSEPAAPRTALPQVGRHDVSEPAAPRTALPQVGRHDVSEPAAPRTALPPADDTIAKTPPPAEVTIEEQIGGDLSKLVLVDENGKNVTLGQLADGKRPVIIAPVYYNCPHLCTLTLNGLLQAIEKENRYALGKDYLVVAYSFHPDEKHQLAQVKQKNYLRKLTQVTDQNLDGYISHWRFFTGSIENIAAISKAIGFRYLKETSTNPRKKDVEYVHPAALIVTTPDLKVSRYLYGVEYAQTDYRLALLEAADGKVSKTIGDRLMLTCYSFDPVKRKYSLVAWRVMRLGGIATLILVVLLLGVLWYRERLKRAKA</sequence>
<evidence type="ECO:0000256" key="2">
    <source>
        <dbReference type="PIRSR" id="PIRSR603782-1"/>
    </source>
</evidence>
<dbReference type="GO" id="GO:0046872">
    <property type="term" value="F:metal ion binding"/>
    <property type="evidence" value="ECO:0007669"/>
    <property type="project" value="UniProtKB-KW"/>
</dbReference>
<gene>
    <name evidence="7" type="ordered locus">Turpa_1354</name>
</gene>
<feature type="binding site" evidence="2">
    <location>
        <position position="298"/>
    </location>
    <ligand>
        <name>Cu cation</name>
        <dbReference type="ChEBI" id="CHEBI:23378"/>
    </ligand>
</feature>
<proteinExistence type="inferred from homology"/>